<dbReference type="Proteomes" id="UP000287547">
    <property type="component" value="Unassembled WGS sequence"/>
</dbReference>
<dbReference type="GO" id="GO:0008236">
    <property type="term" value="F:serine-type peptidase activity"/>
    <property type="evidence" value="ECO:0007669"/>
    <property type="project" value="InterPro"/>
</dbReference>
<dbReference type="Pfam" id="PF00326">
    <property type="entry name" value="Peptidase_S9"/>
    <property type="match status" value="1"/>
</dbReference>
<dbReference type="EMBL" id="QHKI01000022">
    <property type="protein sequence ID" value="RSM82518.1"/>
    <property type="molecule type" value="Genomic_DNA"/>
</dbReference>
<dbReference type="GO" id="GO:0006508">
    <property type="term" value="P:proteolysis"/>
    <property type="evidence" value="ECO:0007669"/>
    <property type="project" value="InterPro"/>
</dbReference>
<dbReference type="AlphaFoldDB" id="A0A428Z653"/>
<accession>A0A428Z653</accession>
<gene>
    <name evidence="2" type="ORF">DMH04_25290</name>
</gene>
<protein>
    <recommendedName>
        <fullName evidence="1">Peptidase S9 prolyl oligopeptidase catalytic domain-containing protein</fullName>
    </recommendedName>
</protein>
<dbReference type="Gene3D" id="3.40.50.1820">
    <property type="entry name" value="alpha/beta hydrolase"/>
    <property type="match status" value="1"/>
</dbReference>
<evidence type="ECO:0000313" key="3">
    <source>
        <dbReference type="Proteomes" id="UP000287547"/>
    </source>
</evidence>
<name>A0A428Z653_KIBAR</name>
<reference evidence="2 3" key="1">
    <citation type="submission" date="2018-05" db="EMBL/GenBank/DDBJ databases">
        <title>Evolution of GPA BGCs.</title>
        <authorList>
            <person name="Waglechner N."/>
            <person name="Wright G.D."/>
        </authorList>
    </citation>
    <scope>NUCLEOTIDE SEQUENCE [LARGE SCALE GENOMIC DNA]</scope>
    <source>
        <strain evidence="2 3">A82846</strain>
    </source>
</reference>
<dbReference type="InterPro" id="IPR029058">
    <property type="entry name" value="AB_hydrolase_fold"/>
</dbReference>
<organism evidence="2 3">
    <name type="scientific">Kibdelosporangium aridum</name>
    <dbReference type="NCBI Taxonomy" id="2030"/>
    <lineage>
        <taxon>Bacteria</taxon>
        <taxon>Bacillati</taxon>
        <taxon>Actinomycetota</taxon>
        <taxon>Actinomycetes</taxon>
        <taxon>Pseudonocardiales</taxon>
        <taxon>Pseudonocardiaceae</taxon>
        <taxon>Kibdelosporangium</taxon>
    </lineage>
</organism>
<proteinExistence type="predicted"/>
<feature type="domain" description="Peptidase S9 prolyl oligopeptidase catalytic" evidence="1">
    <location>
        <begin position="26"/>
        <end position="91"/>
    </location>
</feature>
<dbReference type="SUPFAM" id="SSF53474">
    <property type="entry name" value="alpha/beta-Hydrolases"/>
    <property type="match status" value="1"/>
</dbReference>
<dbReference type="InterPro" id="IPR001375">
    <property type="entry name" value="Peptidase_S9_cat"/>
</dbReference>
<evidence type="ECO:0000313" key="2">
    <source>
        <dbReference type="EMBL" id="RSM82518.1"/>
    </source>
</evidence>
<evidence type="ECO:0000259" key="1">
    <source>
        <dbReference type="Pfam" id="PF00326"/>
    </source>
</evidence>
<sequence>MIPVVSELISEGAINALVGDHANEVPEWYAVTSPASLDDSGVPLLVVHGGADDVVPPSDSSVYVAGATAKGIAAKYVEVPGANHFDVIDPAHRTWDSVLPWLAERLK</sequence>
<comment type="caution">
    <text evidence="2">The sequence shown here is derived from an EMBL/GenBank/DDBJ whole genome shotgun (WGS) entry which is preliminary data.</text>
</comment>